<dbReference type="InterPro" id="IPR017737">
    <property type="entry name" value="TssE1-like"/>
</dbReference>
<dbReference type="PANTHER" id="PTHR38595">
    <property type="entry name" value="CYTOPLASMIC PROTEIN-RELATED"/>
    <property type="match status" value="1"/>
</dbReference>
<keyword evidence="3" id="KW-1185">Reference proteome</keyword>
<dbReference type="OrthoDB" id="119583at2"/>
<gene>
    <name evidence="2" type="primary">tssE</name>
    <name evidence="2" type="ORF">DEM34_09315</name>
</gene>
<dbReference type="InterPro" id="IPR007048">
    <property type="entry name" value="IraD/Gp25-like"/>
</dbReference>
<protein>
    <submittedName>
        <fullName evidence="2">Type VI secretion system baseplate subunit TssE</fullName>
    </submittedName>
</protein>
<dbReference type="Pfam" id="PF04965">
    <property type="entry name" value="GPW_gp25"/>
    <property type="match status" value="1"/>
</dbReference>
<sequence length="206" mass="22600">MEAHEFTLVAERVDGDRPVAVYEGAPGTWRVRRLLDHTFRPRREAPEVAVRELATVARRQLIPNTSESQQDRVISARQLKESVMRDLAWLLNTGHLASLVPLEAYPQIRRSVLNYGIPELAGTTISGADVEQIAAAIRGAIEVFEPRLRDIRVTPQAGEAGRGNTLAFLIEADLWGQPSPQHLSLRTELDLEAAAVTVRGAAEGGA</sequence>
<evidence type="ECO:0000313" key="3">
    <source>
        <dbReference type="Proteomes" id="UP000245474"/>
    </source>
</evidence>
<name>A0A2U2N2J0_9GAMM</name>
<accession>A0A2U2N2J0</accession>
<dbReference type="EMBL" id="QFFI01000012">
    <property type="protein sequence ID" value="PWG63293.1"/>
    <property type="molecule type" value="Genomic_DNA"/>
</dbReference>
<organism evidence="2 3">
    <name type="scientific">Sediminicurvatus halobius</name>
    <dbReference type="NCBI Taxonomy" id="2182432"/>
    <lineage>
        <taxon>Bacteria</taxon>
        <taxon>Pseudomonadati</taxon>
        <taxon>Pseudomonadota</taxon>
        <taxon>Gammaproteobacteria</taxon>
        <taxon>Chromatiales</taxon>
        <taxon>Ectothiorhodospiraceae</taxon>
        <taxon>Sediminicurvatus</taxon>
    </lineage>
</organism>
<comment type="caution">
    <text evidence="2">The sequence shown here is derived from an EMBL/GenBank/DDBJ whole genome shotgun (WGS) entry which is preliminary data.</text>
</comment>
<dbReference type="InterPro" id="IPR053176">
    <property type="entry name" value="T6SS_TssE1-like"/>
</dbReference>
<dbReference type="PANTHER" id="PTHR38595:SF1">
    <property type="entry name" value="TYPE VI SECRETION SYSTEM COMPONENT TSSE1"/>
    <property type="match status" value="1"/>
</dbReference>
<dbReference type="Gene3D" id="3.10.450.40">
    <property type="match status" value="1"/>
</dbReference>
<dbReference type="AlphaFoldDB" id="A0A2U2N2J0"/>
<reference evidence="2 3" key="1">
    <citation type="submission" date="2018-05" db="EMBL/GenBank/DDBJ databases">
        <title>Spiribacter halobius sp. nov., a moderately halophilic bacterium isolated from marine solar saltern.</title>
        <authorList>
            <person name="Zheng W.-S."/>
            <person name="Lu D.-C."/>
            <person name="Du Z.-J."/>
        </authorList>
    </citation>
    <scope>NUCLEOTIDE SEQUENCE [LARGE SCALE GENOMIC DNA]</scope>
    <source>
        <strain evidence="2 3">E85</strain>
    </source>
</reference>
<dbReference type="NCBIfam" id="TIGR03357">
    <property type="entry name" value="VI_zyme"/>
    <property type="match status" value="1"/>
</dbReference>
<feature type="domain" description="IraD/Gp25-like" evidence="1">
    <location>
        <begin position="78"/>
        <end position="178"/>
    </location>
</feature>
<proteinExistence type="predicted"/>
<evidence type="ECO:0000259" key="1">
    <source>
        <dbReference type="Pfam" id="PF04965"/>
    </source>
</evidence>
<dbReference type="Proteomes" id="UP000245474">
    <property type="component" value="Unassembled WGS sequence"/>
</dbReference>
<evidence type="ECO:0000313" key="2">
    <source>
        <dbReference type="EMBL" id="PWG63293.1"/>
    </source>
</evidence>
<dbReference type="SUPFAM" id="SSF160719">
    <property type="entry name" value="gpW/gp25-like"/>
    <property type="match status" value="1"/>
</dbReference>